<evidence type="ECO:0000256" key="1">
    <source>
        <dbReference type="ARBA" id="ARBA00004496"/>
    </source>
</evidence>
<dbReference type="EMBL" id="NFHF01000006">
    <property type="protein sequence ID" value="OUN18890.1"/>
    <property type="molecule type" value="Genomic_DNA"/>
</dbReference>
<reference evidence="24" key="3">
    <citation type="submission" date="2017-04" db="EMBL/GenBank/DDBJ databases">
        <title>Function of individual gut microbiota members based on whole genome sequencing of pure cultures obtained from chicken caecum.</title>
        <authorList>
            <person name="Medvecky M."/>
            <person name="Cejkova D."/>
            <person name="Polansky O."/>
            <person name="Karasova D."/>
            <person name="Kubasova T."/>
            <person name="Cizek A."/>
            <person name="Rychlik I."/>
        </authorList>
    </citation>
    <scope>NUCLEOTIDE SEQUENCE [LARGE SCALE GENOMIC DNA]</scope>
    <source>
        <strain evidence="24">An84</strain>
    </source>
</reference>
<feature type="active site" evidence="10">
    <location>
        <position position="244"/>
    </location>
</feature>
<dbReference type="GO" id="GO:0005737">
    <property type="term" value="C:cytoplasm"/>
    <property type="evidence" value="ECO:0007669"/>
    <property type="project" value="UniProtKB-SubCell"/>
</dbReference>
<keyword evidence="7 10" id="KW-0238">DNA-binding</keyword>
<evidence type="ECO:0000256" key="5">
    <source>
        <dbReference type="ARBA" id="ARBA00022829"/>
    </source>
</evidence>
<dbReference type="NCBIfam" id="NF001399">
    <property type="entry name" value="PRK00283.1"/>
    <property type="match status" value="1"/>
</dbReference>
<proteinExistence type="inferred from homology"/>
<evidence type="ECO:0000256" key="2">
    <source>
        <dbReference type="ARBA" id="ARBA00006657"/>
    </source>
</evidence>
<keyword evidence="9 10" id="KW-0131">Cell cycle</keyword>
<dbReference type="Proteomes" id="UP001213566">
    <property type="component" value="Unassembled WGS sequence"/>
</dbReference>
<keyword evidence="8 10" id="KW-0233">DNA recombination</keyword>
<dbReference type="PROSITE" id="PS51898">
    <property type="entry name" value="TYR_RECOMBINASE"/>
    <property type="match status" value="1"/>
</dbReference>
<dbReference type="InterPro" id="IPR050090">
    <property type="entry name" value="Tyrosine_recombinase_XerCD"/>
</dbReference>
<dbReference type="Gene3D" id="1.10.150.130">
    <property type="match status" value="1"/>
</dbReference>
<evidence type="ECO:0000313" key="26">
    <source>
        <dbReference type="Proteomes" id="UP000467635"/>
    </source>
</evidence>
<reference evidence="14 22" key="1">
    <citation type="journal article" date="2014" name="BMC Genomics">
        <title>Unusual genome complexity in Lactobacillus salivarius JCM1046.</title>
        <authorList>
            <person name="Raftis E.J."/>
            <person name="Forde B.M."/>
            <person name="Claesson M.J."/>
            <person name="O'Toole P.W."/>
        </authorList>
    </citation>
    <scope>NUCLEOTIDE SEQUENCE [LARGE SCALE GENOMIC DNA]</scope>
    <source>
        <strain evidence="14 22">JCM1046</strain>
    </source>
</reference>
<evidence type="ECO:0000313" key="18">
    <source>
        <dbReference type="EMBL" id="MYY72467.1"/>
    </source>
</evidence>
<dbReference type="Proteomes" id="UP000245607">
    <property type="component" value="Unassembled WGS sequence"/>
</dbReference>
<dbReference type="Proteomes" id="UP000471300">
    <property type="component" value="Unassembled WGS sequence"/>
</dbReference>
<evidence type="ECO:0000313" key="23">
    <source>
        <dbReference type="Proteomes" id="UP000195378"/>
    </source>
</evidence>
<reference evidence="16" key="8">
    <citation type="submission" date="2023-02" db="EMBL/GenBank/DDBJ databases">
        <title>Draft Whole-Genome Sequences of competitive exclusion Lactobacillus salivarius strains for Poultry.</title>
        <authorList>
            <person name="Ma L.M."/>
            <person name="Lopez-Guerra N."/>
            <person name="Zhang G."/>
        </authorList>
    </citation>
    <scope>NUCLEOTIDE SEQUENCE</scope>
    <source>
        <strain evidence="16">Salm-9</strain>
    </source>
</reference>
<feature type="domain" description="Core-binding (CB)" evidence="13">
    <location>
        <begin position="1"/>
        <end position="86"/>
    </location>
</feature>
<evidence type="ECO:0000256" key="7">
    <source>
        <dbReference type="ARBA" id="ARBA00023125"/>
    </source>
</evidence>
<evidence type="ECO:0000256" key="3">
    <source>
        <dbReference type="ARBA" id="ARBA00022490"/>
    </source>
</evidence>
<dbReference type="EMBL" id="CP007646">
    <property type="protein sequence ID" value="AIR10642.1"/>
    <property type="molecule type" value="Genomic_DNA"/>
</dbReference>
<reference evidence="20" key="4">
    <citation type="journal article" date="2018" name="BMC Genomics">
        <title>Whole genome sequencing and function prediction of 133 gut anaerobes isolated from chicken caecum in pure cultures.</title>
        <authorList>
            <person name="Medvecky M."/>
            <person name="Cejkova D."/>
            <person name="Polansky O."/>
            <person name="Karasova D."/>
            <person name="Kubasova T."/>
            <person name="Cizek A."/>
            <person name="Rychlik I."/>
        </authorList>
    </citation>
    <scope>NUCLEOTIDE SEQUENCE</scope>
    <source>
        <strain evidence="20">An84</strain>
    </source>
</reference>
<dbReference type="Proteomes" id="UP000470980">
    <property type="component" value="Unassembled WGS sequence"/>
</dbReference>
<feature type="active site" evidence="10">
    <location>
        <position position="247"/>
    </location>
</feature>
<dbReference type="InterPro" id="IPR011931">
    <property type="entry name" value="Recomb_XerC"/>
</dbReference>
<evidence type="ECO:0000256" key="6">
    <source>
        <dbReference type="ARBA" id="ARBA00022908"/>
    </source>
</evidence>
<dbReference type="Proteomes" id="UP000467635">
    <property type="component" value="Unassembled WGS sequence"/>
</dbReference>
<name>A0A089RVM0_9LACO</name>
<evidence type="ECO:0000313" key="20">
    <source>
        <dbReference type="EMBL" id="OUN18890.1"/>
    </source>
</evidence>
<dbReference type="EMBL" id="JARKHV010000001">
    <property type="protein sequence ID" value="MDF4185574.1"/>
    <property type="molecule type" value="Genomic_DNA"/>
</dbReference>
<dbReference type="InterPro" id="IPR004107">
    <property type="entry name" value="Integrase_SAM-like_N"/>
</dbReference>
<gene>
    <name evidence="10 16" type="primary">xerC</name>
    <name evidence="20" type="ORF">B5G36_03745</name>
    <name evidence="15" type="ORF">B7R82_04275</name>
    <name evidence="21" type="ORF">DB362_04040</name>
    <name evidence="19" type="ORF">FYL06_01540</name>
    <name evidence="18" type="ORF">FYL10_02010</name>
    <name evidence="17" type="ORF">GKC33_07190</name>
    <name evidence="14" type="ORF">LSJ_0963c</name>
    <name evidence="16" type="ORF">PV940_00680</name>
</gene>
<dbReference type="InterPro" id="IPR044068">
    <property type="entry name" value="CB"/>
</dbReference>
<dbReference type="EMBL" id="VSTR01000001">
    <property type="protein sequence ID" value="MYY72467.1"/>
    <property type="molecule type" value="Genomic_DNA"/>
</dbReference>
<feature type="active site" description="O-(3'-phospho-DNA)-tyrosine intermediate" evidence="10">
    <location>
        <position position="279"/>
    </location>
</feature>
<dbReference type="GO" id="GO:0007059">
    <property type="term" value="P:chromosome segregation"/>
    <property type="evidence" value="ECO:0007669"/>
    <property type="project" value="UniProtKB-UniRule"/>
</dbReference>
<dbReference type="EMBL" id="WKKX01000300">
    <property type="protein sequence ID" value="MSE08495.1"/>
    <property type="molecule type" value="Genomic_DNA"/>
</dbReference>
<dbReference type="PROSITE" id="PS51900">
    <property type="entry name" value="CB"/>
    <property type="match status" value="1"/>
</dbReference>
<keyword evidence="5 10" id="KW-0159">Chromosome partition</keyword>
<dbReference type="InterPro" id="IPR010998">
    <property type="entry name" value="Integrase_recombinase_N"/>
</dbReference>
<dbReference type="InterPro" id="IPR011010">
    <property type="entry name" value="DNA_brk_join_enz"/>
</dbReference>
<dbReference type="KEGG" id="lsj:LSJ_0963c"/>
<reference evidence="15 23" key="2">
    <citation type="submission" date="2017-04" db="EMBL/GenBank/DDBJ databases">
        <title>Complete genome sequence of Lactobacillus salivarius ZLS006, a probiotic strain isolated from healthy piglet.</title>
        <authorList>
            <person name="Zhang D."/>
        </authorList>
    </citation>
    <scope>NUCLEOTIDE SEQUENCE [LARGE SCALE GENOMIC DNA]</scope>
    <source>
        <strain evidence="15 23">ZLS006</strain>
    </source>
</reference>
<keyword evidence="6 10" id="KW-0229">DNA integration</keyword>
<evidence type="ECO:0000313" key="25">
    <source>
        <dbReference type="Proteomes" id="UP000245607"/>
    </source>
</evidence>
<dbReference type="AlphaFoldDB" id="A0A089RVM0"/>
<evidence type="ECO:0000313" key="15">
    <source>
        <dbReference type="EMBL" id="ARU19250.1"/>
    </source>
</evidence>
<dbReference type="EMBL" id="QFAS01000005">
    <property type="protein sequence ID" value="PWG53094.1"/>
    <property type="molecule type" value="Genomic_DNA"/>
</dbReference>
<evidence type="ECO:0000313" key="14">
    <source>
        <dbReference type="EMBL" id="AIR10642.1"/>
    </source>
</evidence>
<dbReference type="PANTHER" id="PTHR30349">
    <property type="entry name" value="PHAGE INTEGRASE-RELATED"/>
    <property type="match status" value="1"/>
</dbReference>
<dbReference type="EMBL" id="CP020858">
    <property type="protein sequence ID" value="ARU19250.1"/>
    <property type="molecule type" value="Genomic_DNA"/>
</dbReference>
<dbReference type="RefSeq" id="WP_003707683.1">
    <property type="nucleotide sequence ID" value="NZ_CABMGV010000001.1"/>
</dbReference>
<dbReference type="NCBIfam" id="NF040815">
    <property type="entry name" value="recomb_XerA_Arch"/>
    <property type="match status" value="1"/>
</dbReference>
<comment type="function">
    <text evidence="10">Site-specific tyrosine recombinase, which acts by catalyzing the cutting and rejoining of the recombining DNA molecules. The XerC-XerD complex is essential to convert dimers of the bacterial chromosome into monomers to permit their segregation at cell division. It also contributes to the segregational stability of plasmids.</text>
</comment>
<evidence type="ECO:0000256" key="8">
    <source>
        <dbReference type="ARBA" id="ARBA00023172"/>
    </source>
</evidence>
<dbReference type="CDD" id="cd00798">
    <property type="entry name" value="INT_XerDC_C"/>
    <property type="match status" value="1"/>
</dbReference>
<dbReference type="GO" id="GO:0051301">
    <property type="term" value="P:cell division"/>
    <property type="evidence" value="ECO:0007669"/>
    <property type="project" value="UniProtKB-UniRule"/>
</dbReference>
<dbReference type="InterPro" id="IPR013762">
    <property type="entry name" value="Integrase-like_cat_sf"/>
</dbReference>
<sequence length="298" mass="34950">MELTWIEEFKKYLLIEKQYSDETLKAYSEDLQHFVDFIDETGGAKSFKEIGSNDVHAYMSYLYDRYEMTSISRMISSLRAFYNFLIKNELTDENPFAYVQLKRHPRSLPRFFYEKEMTALFEATEGDTQMLIRDRALLESLYGTGMRVSECTGLKMENVDLTNKKMLLHGKGDKDRLVPFGSYCQEALQRYFEQTRTPLMEKYHRDHDLVFVNHYGNPLTPAGVAYILKQIVKRSSLHTSIHPHELRHTFATHLMSNGADLRAVQELLGHSSLSTTQIYTHVTPEHLQRDYRKFFPRA</sequence>
<dbReference type="Gene3D" id="1.10.443.10">
    <property type="entry name" value="Intergrase catalytic core"/>
    <property type="match status" value="1"/>
</dbReference>
<feature type="active site" evidence="10">
    <location>
        <position position="171"/>
    </location>
</feature>
<dbReference type="Proteomes" id="UP000196255">
    <property type="component" value="Unassembled WGS sequence"/>
</dbReference>
<keyword evidence="3 10" id="KW-0963">Cytoplasm</keyword>
<protein>
    <recommendedName>
        <fullName evidence="10 11">Tyrosine recombinase XerC</fullName>
    </recommendedName>
</protein>
<comment type="similarity">
    <text evidence="2 10">Belongs to the 'phage' integrase family. XerC subfamily.</text>
</comment>
<evidence type="ECO:0000313" key="28">
    <source>
        <dbReference type="Proteomes" id="UP000471300"/>
    </source>
</evidence>
<keyword evidence="4 10" id="KW-0132">Cell division</keyword>
<dbReference type="SUPFAM" id="SSF56349">
    <property type="entry name" value="DNA breaking-rejoining enzymes"/>
    <property type="match status" value="1"/>
</dbReference>
<dbReference type="InterPro" id="IPR002104">
    <property type="entry name" value="Integrase_catalytic"/>
</dbReference>
<evidence type="ECO:0000259" key="12">
    <source>
        <dbReference type="PROSITE" id="PS51898"/>
    </source>
</evidence>
<dbReference type="Proteomes" id="UP000195378">
    <property type="component" value="Chromosome"/>
</dbReference>
<evidence type="ECO:0000313" key="19">
    <source>
        <dbReference type="EMBL" id="MYZ65648.1"/>
    </source>
</evidence>
<dbReference type="OMA" id="AMMELMY"/>
<dbReference type="GO" id="GO:0003677">
    <property type="term" value="F:DNA binding"/>
    <property type="evidence" value="ECO:0007669"/>
    <property type="project" value="UniProtKB-UniRule"/>
</dbReference>
<evidence type="ECO:0000256" key="9">
    <source>
        <dbReference type="ARBA" id="ARBA00023306"/>
    </source>
</evidence>
<evidence type="ECO:0000313" key="17">
    <source>
        <dbReference type="EMBL" id="MSE08495.1"/>
    </source>
</evidence>
<dbReference type="InterPro" id="IPR023009">
    <property type="entry name" value="Tyrosine_recombinase_XerC/XerD"/>
</dbReference>
<evidence type="ECO:0000313" key="21">
    <source>
        <dbReference type="EMBL" id="PWG53094.1"/>
    </source>
</evidence>
<feature type="active site" evidence="10">
    <location>
        <position position="147"/>
    </location>
</feature>
<evidence type="ECO:0000313" key="22">
    <source>
        <dbReference type="Proteomes" id="UP000029488"/>
    </source>
</evidence>
<dbReference type="EMBL" id="VSTU01000001">
    <property type="protein sequence ID" value="MYZ65648.1"/>
    <property type="molecule type" value="Genomic_DNA"/>
</dbReference>
<feature type="active site" evidence="10">
    <location>
        <position position="270"/>
    </location>
</feature>
<evidence type="ECO:0000313" key="24">
    <source>
        <dbReference type="Proteomes" id="UP000196255"/>
    </source>
</evidence>
<evidence type="ECO:0000313" key="16">
    <source>
        <dbReference type="EMBL" id="MDF4185574.1"/>
    </source>
</evidence>
<dbReference type="Pfam" id="PF00589">
    <property type="entry name" value="Phage_integrase"/>
    <property type="match status" value="1"/>
</dbReference>
<organism evidence="14 22">
    <name type="scientific">Ligilactobacillus salivarius</name>
    <dbReference type="NCBI Taxonomy" id="1624"/>
    <lineage>
        <taxon>Bacteria</taxon>
        <taxon>Bacillati</taxon>
        <taxon>Bacillota</taxon>
        <taxon>Bacilli</taxon>
        <taxon>Lactobacillales</taxon>
        <taxon>Lactobacillaceae</taxon>
        <taxon>Ligilactobacillus</taxon>
    </lineage>
</organism>
<feature type="domain" description="Tyr recombinase" evidence="12">
    <location>
        <begin position="107"/>
        <end position="292"/>
    </location>
</feature>
<dbReference type="GO" id="GO:0009037">
    <property type="term" value="F:tyrosine-based site-specific recombinase activity"/>
    <property type="evidence" value="ECO:0007669"/>
    <property type="project" value="UniProtKB-UniRule"/>
</dbReference>
<reference evidence="17 26" key="6">
    <citation type="submission" date="2019-11" db="EMBL/GenBank/DDBJ databases">
        <title>Draft Genome Sequence of Plant Growth-Promoting Rhizosphere-Associated Bacteria.</title>
        <authorList>
            <person name="Vasilyev I.Y."/>
            <person name="Radchenko V."/>
            <person name="Ilnitskaya E.V."/>
        </authorList>
    </citation>
    <scope>NUCLEOTIDE SEQUENCE [LARGE SCALE GENOMIC DNA]</scope>
    <source>
        <strain evidence="17 26">VRA_01-1sq_f</strain>
    </source>
</reference>
<evidence type="ECO:0000259" key="13">
    <source>
        <dbReference type="PROSITE" id="PS51900"/>
    </source>
</evidence>
<dbReference type="GO" id="GO:0006313">
    <property type="term" value="P:DNA transposition"/>
    <property type="evidence" value="ECO:0007669"/>
    <property type="project" value="UniProtKB-UniRule"/>
</dbReference>
<reference evidence="21 25" key="5">
    <citation type="submission" date="2018-05" db="EMBL/GenBank/DDBJ databases">
        <title>Lactobacillus salivarius genome sequencing and assembly.</title>
        <authorList>
            <person name="Audisio C."/>
            <person name="Albarracin L."/>
            <person name="Torres M.J."/>
            <person name="Hebert E.M."/>
            <person name="Saavedra L."/>
        </authorList>
    </citation>
    <scope>NUCLEOTIDE SEQUENCE [LARGE SCALE GENOMIC DNA]</scope>
    <source>
        <strain evidence="21 25">A3iob</strain>
    </source>
</reference>
<comment type="subcellular location">
    <subcellularLocation>
        <location evidence="1 10">Cytoplasm</location>
    </subcellularLocation>
</comment>
<reference evidence="27 28" key="7">
    <citation type="journal article" date="2020" name="Food Funct.">
        <title>Screening of Lactobacillus salivarius strains from the feces of Chinese populations and the evaluation of their effects against intestinal inflammation in mice.</title>
        <authorList>
            <person name="Zhai Q."/>
            <person name="Shen X."/>
            <person name="Cen S."/>
            <person name="Zhang C."/>
            <person name="Tian F."/>
            <person name="Zhao J."/>
            <person name="Zhang H."/>
            <person name="Xue Y."/>
            <person name="Chen W."/>
        </authorList>
    </citation>
    <scope>NUCLEOTIDE SEQUENCE [LARGE SCALE GENOMIC DNA]</scope>
    <source>
        <strain evidence="19 28">FZJTZ28M4.scaf</strain>
        <strain evidence="18 27">FZJTZ9M6.scaf</strain>
    </source>
</reference>
<dbReference type="PANTHER" id="PTHR30349:SF77">
    <property type="entry name" value="TYROSINE RECOMBINASE XERC"/>
    <property type="match status" value="1"/>
</dbReference>
<evidence type="ECO:0000313" key="27">
    <source>
        <dbReference type="Proteomes" id="UP000470980"/>
    </source>
</evidence>
<dbReference type="NCBIfam" id="TIGR02224">
    <property type="entry name" value="recomb_XerC"/>
    <property type="match status" value="1"/>
</dbReference>
<comment type="subunit">
    <text evidence="10">Forms a cyclic heterotetrameric complex composed of two molecules of XerC and two molecules of XerD.</text>
</comment>
<dbReference type="Pfam" id="PF02899">
    <property type="entry name" value="Phage_int_SAM_1"/>
    <property type="match status" value="1"/>
</dbReference>
<accession>A0A089RVM0</accession>
<evidence type="ECO:0000256" key="10">
    <source>
        <dbReference type="HAMAP-Rule" id="MF_01808"/>
    </source>
</evidence>
<dbReference type="HAMAP" id="MF_01808">
    <property type="entry name" value="Recomb_XerC_XerD"/>
    <property type="match status" value="1"/>
</dbReference>
<dbReference type="Proteomes" id="UP000029488">
    <property type="component" value="Chromosome"/>
</dbReference>
<evidence type="ECO:0000256" key="4">
    <source>
        <dbReference type="ARBA" id="ARBA00022618"/>
    </source>
</evidence>
<evidence type="ECO:0000256" key="11">
    <source>
        <dbReference type="NCBIfam" id="TIGR02224"/>
    </source>
</evidence>